<name>A0A2C5XE23_9HYPO</name>
<evidence type="ECO:0000313" key="2">
    <source>
        <dbReference type="Proteomes" id="UP000224854"/>
    </source>
</evidence>
<keyword evidence="2" id="KW-1185">Reference proteome</keyword>
<protein>
    <submittedName>
        <fullName evidence="1">Uncharacterized protein</fullName>
    </submittedName>
</protein>
<comment type="caution">
    <text evidence="1">The sequence shown here is derived from an EMBL/GenBank/DDBJ whole genome shotgun (WGS) entry which is preliminary data.</text>
</comment>
<gene>
    <name evidence="1" type="ORF">CDD82_102</name>
</gene>
<sequence length="276" mass="31227">MPRKSRATKALRRSRAVRKAHTTTAYAYCMSCFRVSVKQLEGMKDLPLEVPPVSCSYANAGSSRCDECGNKKRTCHQVSPAMVGDRNDFVAISRFLTFLNTLRLFNADTLQEYREWHAAQTQAAVDALATYTTELEGLLAAAEAELVDGEALEQLLLDEVQAENPVRPGIVAYLEKEAEEENLPREPPAFNANTYEGAPMEIGGVFSDMQRQEFVGLWLRVAKSFNVAEEMHRRDHSDTGKPTIKRRNRYFEYTEARRHNLLLHLQLRASLVADEE</sequence>
<dbReference type="AlphaFoldDB" id="A0A2C5XE23"/>
<dbReference type="Proteomes" id="UP000224854">
    <property type="component" value="Unassembled WGS sequence"/>
</dbReference>
<evidence type="ECO:0000313" key="1">
    <source>
        <dbReference type="EMBL" id="PHH69059.1"/>
    </source>
</evidence>
<reference evidence="1 2" key="1">
    <citation type="submission" date="2017-06" db="EMBL/GenBank/DDBJ databases">
        <title>Ant-infecting Ophiocordyceps genomes reveal a high diversity of potential behavioral manipulation genes and a possible major role for enterotoxins.</title>
        <authorList>
            <person name="De Bekker C."/>
            <person name="Evans H.C."/>
            <person name="Brachmann A."/>
            <person name="Hughes D.P."/>
        </authorList>
    </citation>
    <scope>NUCLEOTIDE SEQUENCE [LARGE SCALE GENOMIC DNA]</scope>
    <source>
        <strain evidence="1 2">1348a</strain>
    </source>
</reference>
<proteinExistence type="predicted"/>
<dbReference type="EMBL" id="NJEU01001006">
    <property type="protein sequence ID" value="PHH69059.1"/>
    <property type="molecule type" value="Genomic_DNA"/>
</dbReference>
<organism evidence="1 2">
    <name type="scientific">Ophiocordyceps australis</name>
    <dbReference type="NCBI Taxonomy" id="1399860"/>
    <lineage>
        <taxon>Eukaryota</taxon>
        <taxon>Fungi</taxon>
        <taxon>Dikarya</taxon>
        <taxon>Ascomycota</taxon>
        <taxon>Pezizomycotina</taxon>
        <taxon>Sordariomycetes</taxon>
        <taxon>Hypocreomycetidae</taxon>
        <taxon>Hypocreales</taxon>
        <taxon>Ophiocordycipitaceae</taxon>
        <taxon>Ophiocordyceps</taxon>
    </lineage>
</organism>
<accession>A0A2C5XE23</accession>